<evidence type="ECO:0000313" key="2">
    <source>
        <dbReference type="EMBL" id="GMK45655.1"/>
    </source>
</evidence>
<comment type="caution">
    <text evidence="2">The sequence shown here is derived from an EMBL/GenBank/DDBJ whole genome shotgun (WGS) entry which is preliminary data.</text>
</comment>
<dbReference type="InterPro" id="IPR029063">
    <property type="entry name" value="SAM-dependent_MTases_sf"/>
</dbReference>
<dbReference type="Proteomes" id="UP001285921">
    <property type="component" value="Unassembled WGS sequence"/>
</dbReference>
<feature type="domain" description="Methyltransferase type 11" evidence="1">
    <location>
        <begin position="113"/>
        <end position="182"/>
    </location>
</feature>
<sequence>MSKQVYEQVGVAMTCRGFDEYARMFELTERELAKGKVLDVAGGGSSFTADAVSRGYDATAADPRYALDTVAWLEEAAAEIETSTAKLDKLREHFDWSYYGSLEQHREGRLQSLERFRMHLQSVEGRSRYAAGSLPELPFEDYAFSLVLCSHFLFLYAEQFGFEFHKQSLLELMRVCKPGGEVRVYPLYSLGWKPYERMDELLAAVRANGGEPELMASGLPFIPGSSQFLRIAIC</sequence>
<evidence type="ECO:0000259" key="1">
    <source>
        <dbReference type="Pfam" id="PF08241"/>
    </source>
</evidence>
<dbReference type="RefSeq" id="WP_317980297.1">
    <property type="nucleotide sequence ID" value="NZ_BTCL01000008.1"/>
</dbReference>
<dbReference type="InterPro" id="IPR013216">
    <property type="entry name" value="Methyltransf_11"/>
</dbReference>
<evidence type="ECO:0000313" key="3">
    <source>
        <dbReference type="Proteomes" id="UP001285921"/>
    </source>
</evidence>
<dbReference type="Gene3D" id="3.40.50.150">
    <property type="entry name" value="Vaccinia Virus protein VP39"/>
    <property type="match status" value="1"/>
</dbReference>
<dbReference type="Pfam" id="PF08241">
    <property type="entry name" value="Methyltransf_11"/>
    <property type="match status" value="1"/>
</dbReference>
<reference evidence="2 3" key="1">
    <citation type="submission" date="2023-05" db="EMBL/GenBank/DDBJ databases">
        <title>Draft genome of Paenibacillus sp. CCS26.</title>
        <authorList>
            <person name="Akita H."/>
            <person name="Shinto Y."/>
            <person name="Kimura Z."/>
        </authorList>
    </citation>
    <scope>NUCLEOTIDE SEQUENCE [LARGE SCALE GENOMIC DNA]</scope>
    <source>
        <strain evidence="2 3">CCS26</strain>
    </source>
</reference>
<proteinExistence type="predicted"/>
<organism evidence="2 3">
    <name type="scientific">Paenibacillus glycanilyticus</name>
    <dbReference type="NCBI Taxonomy" id="126569"/>
    <lineage>
        <taxon>Bacteria</taxon>
        <taxon>Bacillati</taxon>
        <taxon>Bacillota</taxon>
        <taxon>Bacilli</taxon>
        <taxon>Bacillales</taxon>
        <taxon>Paenibacillaceae</taxon>
        <taxon>Paenibacillus</taxon>
    </lineage>
</organism>
<name>A0ABQ6NMA4_9BACL</name>
<protein>
    <recommendedName>
        <fullName evidence="1">Methyltransferase type 11 domain-containing protein</fullName>
    </recommendedName>
</protein>
<dbReference type="SUPFAM" id="SSF53335">
    <property type="entry name" value="S-adenosyl-L-methionine-dependent methyltransferases"/>
    <property type="match status" value="1"/>
</dbReference>
<gene>
    <name evidence="2" type="ORF">PghCCS26_27830</name>
</gene>
<keyword evidence="3" id="KW-1185">Reference proteome</keyword>
<accession>A0ABQ6NMA4</accession>
<dbReference type="EMBL" id="BTCL01000008">
    <property type="protein sequence ID" value="GMK45655.1"/>
    <property type="molecule type" value="Genomic_DNA"/>
</dbReference>